<organism evidence="1 2">
    <name type="scientific">Portunus trituberculatus</name>
    <name type="common">Swimming crab</name>
    <name type="synonym">Neptunus trituberculatus</name>
    <dbReference type="NCBI Taxonomy" id="210409"/>
    <lineage>
        <taxon>Eukaryota</taxon>
        <taxon>Metazoa</taxon>
        <taxon>Ecdysozoa</taxon>
        <taxon>Arthropoda</taxon>
        <taxon>Crustacea</taxon>
        <taxon>Multicrustacea</taxon>
        <taxon>Malacostraca</taxon>
        <taxon>Eumalacostraca</taxon>
        <taxon>Eucarida</taxon>
        <taxon>Decapoda</taxon>
        <taxon>Pleocyemata</taxon>
        <taxon>Brachyura</taxon>
        <taxon>Eubrachyura</taxon>
        <taxon>Portunoidea</taxon>
        <taxon>Portunidae</taxon>
        <taxon>Portuninae</taxon>
        <taxon>Portunus</taxon>
    </lineage>
</organism>
<reference evidence="1 2" key="1">
    <citation type="submission" date="2019-05" db="EMBL/GenBank/DDBJ databases">
        <title>Another draft genome of Portunus trituberculatus and its Hox gene families provides insights of decapod evolution.</title>
        <authorList>
            <person name="Jeong J.-H."/>
            <person name="Song I."/>
            <person name="Kim S."/>
            <person name="Choi T."/>
            <person name="Kim D."/>
            <person name="Ryu S."/>
            <person name="Kim W."/>
        </authorList>
    </citation>
    <scope>NUCLEOTIDE SEQUENCE [LARGE SCALE GENOMIC DNA]</scope>
    <source>
        <tissue evidence="1">Muscle</tissue>
    </source>
</reference>
<comment type="caution">
    <text evidence="1">The sequence shown here is derived from an EMBL/GenBank/DDBJ whole genome shotgun (WGS) entry which is preliminary data.</text>
</comment>
<proteinExistence type="predicted"/>
<accession>A0A5B7EH00</accession>
<dbReference type="Proteomes" id="UP000324222">
    <property type="component" value="Unassembled WGS sequence"/>
</dbReference>
<evidence type="ECO:0000313" key="1">
    <source>
        <dbReference type="EMBL" id="MPC31824.1"/>
    </source>
</evidence>
<keyword evidence="2" id="KW-1185">Reference proteome</keyword>
<gene>
    <name evidence="1" type="ORF">E2C01_025122</name>
</gene>
<name>A0A5B7EH00_PORTR</name>
<protein>
    <submittedName>
        <fullName evidence="1">Uncharacterized protein</fullName>
    </submittedName>
</protein>
<dbReference type="AlphaFoldDB" id="A0A5B7EH00"/>
<dbReference type="EMBL" id="VSRR010002511">
    <property type="protein sequence ID" value="MPC31824.1"/>
    <property type="molecule type" value="Genomic_DNA"/>
</dbReference>
<evidence type="ECO:0000313" key="2">
    <source>
        <dbReference type="Proteomes" id="UP000324222"/>
    </source>
</evidence>
<sequence>MICKSWLGLLHLQINGKGCHAGIVELWKALIQPIQDYCSQLWSPHRKGDIQELVNTKSLYPENKRHE</sequence>